<accession>A0A212QZC8</accession>
<gene>
    <name evidence="2" type="ORF">SAMN06265338_102144</name>
</gene>
<name>A0A212QZC8_RHOAC</name>
<feature type="domain" description="SCP2" evidence="1">
    <location>
        <begin position="42"/>
        <end position="135"/>
    </location>
</feature>
<sequence length="184" mass="19789">MWNAKDIPLFPAAGAAVLRFAPLTPLSMAGAHLVKTLVQRHPSLFSRLGEQAEKTFLIDPTDLPFAFRLQPHGEAPSLEAVRREDAGFWDARIGGPLAALLGLVHGVYDGDALFFSRDLVIEGDTEAVLALRNAIDNEEIDLASEVAALFGPLEHVASAPARRVSSLVGAWFGVALTREDESHA</sequence>
<dbReference type="AlphaFoldDB" id="A0A212QZC8"/>
<dbReference type="Proteomes" id="UP000198418">
    <property type="component" value="Unassembled WGS sequence"/>
</dbReference>
<evidence type="ECO:0000259" key="1">
    <source>
        <dbReference type="Pfam" id="PF02036"/>
    </source>
</evidence>
<reference evidence="3" key="1">
    <citation type="submission" date="2017-06" db="EMBL/GenBank/DDBJ databases">
        <authorList>
            <person name="Varghese N."/>
            <person name="Submissions S."/>
        </authorList>
    </citation>
    <scope>NUCLEOTIDE SEQUENCE [LARGE SCALE GENOMIC DNA]</scope>
    <source>
        <strain evidence="3">DSM 137</strain>
    </source>
</reference>
<dbReference type="Pfam" id="PF02036">
    <property type="entry name" value="SCP2"/>
    <property type="match status" value="1"/>
</dbReference>
<proteinExistence type="predicted"/>
<organism evidence="2 3">
    <name type="scientific">Rhodoblastus acidophilus</name>
    <name type="common">Rhodopseudomonas acidophila</name>
    <dbReference type="NCBI Taxonomy" id="1074"/>
    <lineage>
        <taxon>Bacteria</taxon>
        <taxon>Pseudomonadati</taxon>
        <taxon>Pseudomonadota</taxon>
        <taxon>Alphaproteobacteria</taxon>
        <taxon>Hyphomicrobiales</taxon>
        <taxon>Rhodoblastaceae</taxon>
        <taxon>Rhodoblastus</taxon>
    </lineage>
</organism>
<keyword evidence="3" id="KW-1185">Reference proteome</keyword>
<dbReference type="InterPro" id="IPR003033">
    <property type="entry name" value="SCP2_sterol-bd_dom"/>
</dbReference>
<dbReference type="InterPro" id="IPR036527">
    <property type="entry name" value="SCP2_sterol-bd_dom_sf"/>
</dbReference>
<protein>
    <submittedName>
        <fullName evidence="2">Predicted lipid carrier protein YhbT, contains SCP2 domain</fullName>
    </submittedName>
</protein>
<dbReference type="EMBL" id="FYDG01000002">
    <property type="protein sequence ID" value="SNB65074.1"/>
    <property type="molecule type" value="Genomic_DNA"/>
</dbReference>
<dbReference type="RefSeq" id="WP_170068140.1">
    <property type="nucleotide sequence ID" value="NZ_FYDG01000002.1"/>
</dbReference>
<evidence type="ECO:0000313" key="3">
    <source>
        <dbReference type="Proteomes" id="UP000198418"/>
    </source>
</evidence>
<evidence type="ECO:0000313" key="2">
    <source>
        <dbReference type="EMBL" id="SNB65074.1"/>
    </source>
</evidence>
<dbReference type="SUPFAM" id="SSF55718">
    <property type="entry name" value="SCP-like"/>
    <property type="match status" value="1"/>
</dbReference>